<feature type="transmembrane region" description="Helical" evidence="1">
    <location>
        <begin position="59"/>
        <end position="83"/>
    </location>
</feature>
<keyword evidence="1" id="KW-0812">Transmembrane</keyword>
<evidence type="ECO:0000313" key="3">
    <source>
        <dbReference type="Proteomes" id="UP000249005"/>
    </source>
</evidence>
<name>A0A2X4URF0_9GAMM</name>
<keyword evidence="1" id="KW-1133">Transmembrane helix</keyword>
<keyword evidence="1" id="KW-0472">Membrane</keyword>
<protein>
    <submittedName>
        <fullName evidence="2">Uncharacterized protein</fullName>
    </submittedName>
</protein>
<evidence type="ECO:0000313" key="2">
    <source>
        <dbReference type="EMBL" id="SQI42436.1"/>
    </source>
</evidence>
<accession>A0A2X4URF0</accession>
<reference evidence="2 3" key="1">
    <citation type="submission" date="2018-06" db="EMBL/GenBank/DDBJ databases">
        <authorList>
            <consortium name="Pathogen Informatics"/>
            <person name="Doyle S."/>
        </authorList>
    </citation>
    <scope>NUCLEOTIDE SEQUENCE [LARGE SCALE GENOMIC DNA]</scope>
    <source>
        <strain evidence="2 3">NCTC12151</strain>
    </source>
</reference>
<dbReference type="AlphaFoldDB" id="A0A2X4URF0"/>
<sequence length="90" mass="10529">MRKPRLRLYHLILLLMALSVVVLLILRFSSLHIHADIYHSEVSSDPEELWDPLYSALEFGMQYFLIALIPVGTLISALMFFLFREDTQSY</sequence>
<dbReference type="Proteomes" id="UP000249005">
    <property type="component" value="Chromosome 1"/>
</dbReference>
<organism evidence="2 3">
    <name type="scientific">Leminorella richardii</name>
    <dbReference type="NCBI Taxonomy" id="158841"/>
    <lineage>
        <taxon>Bacteria</taxon>
        <taxon>Pseudomonadati</taxon>
        <taxon>Pseudomonadota</taxon>
        <taxon>Gammaproteobacteria</taxon>
        <taxon>Enterobacterales</taxon>
        <taxon>Budviciaceae</taxon>
        <taxon>Leminorella</taxon>
    </lineage>
</organism>
<proteinExistence type="predicted"/>
<dbReference type="EMBL" id="LS483470">
    <property type="protein sequence ID" value="SQI42436.1"/>
    <property type="molecule type" value="Genomic_DNA"/>
</dbReference>
<keyword evidence="3" id="KW-1185">Reference proteome</keyword>
<gene>
    <name evidence="2" type="ORF">NCTC12151_02585</name>
</gene>
<evidence type="ECO:0000256" key="1">
    <source>
        <dbReference type="SAM" id="Phobius"/>
    </source>
</evidence>
<dbReference type="KEGG" id="lri:NCTC12151_02585"/>